<accession>S8AEE2</accession>
<dbReference type="EMBL" id="AQGS01000467">
    <property type="protein sequence ID" value="EPS39496.1"/>
    <property type="molecule type" value="Genomic_DNA"/>
</dbReference>
<organism evidence="1 2">
    <name type="scientific">Dactylellina haptotyla (strain CBS 200.50)</name>
    <name type="common">Nematode-trapping fungus</name>
    <name type="synonym">Monacrosporium haptotylum</name>
    <dbReference type="NCBI Taxonomy" id="1284197"/>
    <lineage>
        <taxon>Eukaryota</taxon>
        <taxon>Fungi</taxon>
        <taxon>Dikarya</taxon>
        <taxon>Ascomycota</taxon>
        <taxon>Pezizomycotina</taxon>
        <taxon>Orbiliomycetes</taxon>
        <taxon>Orbiliales</taxon>
        <taxon>Orbiliaceae</taxon>
        <taxon>Dactylellina</taxon>
    </lineage>
</organism>
<evidence type="ECO:0000313" key="1">
    <source>
        <dbReference type="EMBL" id="EPS39496.1"/>
    </source>
</evidence>
<gene>
    <name evidence="1" type="ORF">H072_6718</name>
</gene>
<dbReference type="OrthoDB" id="5427059at2759"/>
<dbReference type="Proteomes" id="UP000015100">
    <property type="component" value="Unassembled WGS sequence"/>
</dbReference>
<reference evidence="2" key="2">
    <citation type="submission" date="2013-04" db="EMBL/GenBank/DDBJ databases">
        <title>Genomic mechanisms accounting for the adaptation to parasitism in nematode-trapping fungi.</title>
        <authorList>
            <person name="Ahren D.G."/>
        </authorList>
    </citation>
    <scope>NUCLEOTIDE SEQUENCE [LARGE SCALE GENOMIC DNA]</scope>
    <source>
        <strain evidence="2">CBS 200.50</strain>
    </source>
</reference>
<proteinExistence type="predicted"/>
<dbReference type="HOGENOM" id="CLU_636185_0_0_1"/>
<name>S8AEE2_DACHA</name>
<dbReference type="AlphaFoldDB" id="S8AEE2"/>
<evidence type="ECO:0008006" key="3">
    <source>
        <dbReference type="Google" id="ProtNLM"/>
    </source>
</evidence>
<comment type="caution">
    <text evidence="1">The sequence shown here is derived from an EMBL/GenBank/DDBJ whole genome shotgun (WGS) entry which is preliminary data.</text>
</comment>
<dbReference type="STRING" id="1284197.S8AEE2"/>
<sequence length="431" mass="50351">MSKLEDLPFDIKILLLQSLPDWETLLNFIVASRIFNTIWREHNGAISKYVMFNEASQFKEEAFLIACMHDKLTNEVWTRTELDKMYNIYADSLQEASELEPWYYSRVLQGGRDICMKVAASHEAILEHCRHIIKKYMLPRMRIWDSAKQTEAVEDPPLATKSEEDRIIRGLYRIWLILKLYCVRIADEDTRNVLEPEIMEKNRKDIIRYLQLWDFWEVKALQMMLPVFWNETKHVLDTKGFFTAGRGLCKCPGEFCAKYFTLFMTTLLLFRYPNNSIEWVARTIQKDDVQSKFQEICDILADAPTRKRLEMCKDFTGIAYNYFNLFYGFGRDAAPGPEAYSTVVPKRVCRPGTENYVRHGAQGREIWIKTLNHSGIRASDFQACLWDDWRLESWDYCFPIFEDSETPAVTATAVASSPADSPEANNDTNIE</sequence>
<protein>
    <recommendedName>
        <fullName evidence="3">F-box domain-containing protein</fullName>
    </recommendedName>
</protein>
<evidence type="ECO:0000313" key="2">
    <source>
        <dbReference type="Proteomes" id="UP000015100"/>
    </source>
</evidence>
<reference evidence="1 2" key="1">
    <citation type="journal article" date="2013" name="PLoS Genet.">
        <title>Genomic mechanisms accounting for the adaptation to parasitism in nematode-trapping fungi.</title>
        <authorList>
            <person name="Meerupati T."/>
            <person name="Andersson K.M."/>
            <person name="Friman E."/>
            <person name="Kumar D."/>
            <person name="Tunlid A."/>
            <person name="Ahren D."/>
        </authorList>
    </citation>
    <scope>NUCLEOTIDE SEQUENCE [LARGE SCALE GENOMIC DNA]</scope>
    <source>
        <strain evidence="1 2">CBS 200.50</strain>
    </source>
</reference>
<keyword evidence="2" id="KW-1185">Reference proteome</keyword>
<dbReference type="OMA" id="ISECHKG"/>